<gene>
    <name evidence="2" type="ORF">FC770_06920</name>
</gene>
<feature type="compositionally biased region" description="Basic and acidic residues" evidence="1">
    <location>
        <begin position="1"/>
        <end position="17"/>
    </location>
</feature>
<dbReference type="EMBL" id="SZPY01000002">
    <property type="protein sequence ID" value="TKI62147.1"/>
    <property type="molecule type" value="Genomic_DNA"/>
</dbReference>
<reference evidence="2 3" key="1">
    <citation type="submission" date="2019-04" db="EMBL/GenBank/DDBJ databases">
        <authorList>
            <person name="Dong K."/>
        </authorList>
    </citation>
    <scope>NUCLEOTIDE SEQUENCE [LARGE SCALE GENOMIC DNA]</scope>
    <source>
        <strain evidence="3">dk3543</strain>
    </source>
</reference>
<evidence type="ECO:0000313" key="2">
    <source>
        <dbReference type="EMBL" id="TKI62147.1"/>
    </source>
</evidence>
<organism evidence="2 3">
    <name type="scientific">Nocardioides jishulii</name>
    <dbReference type="NCBI Taxonomy" id="2575440"/>
    <lineage>
        <taxon>Bacteria</taxon>
        <taxon>Bacillati</taxon>
        <taxon>Actinomycetota</taxon>
        <taxon>Actinomycetes</taxon>
        <taxon>Propionibacteriales</taxon>
        <taxon>Nocardioidaceae</taxon>
        <taxon>Nocardioides</taxon>
    </lineage>
</organism>
<dbReference type="Proteomes" id="UP000307808">
    <property type="component" value="Unassembled WGS sequence"/>
</dbReference>
<feature type="region of interest" description="Disordered" evidence="1">
    <location>
        <begin position="1"/>
        <end position="31"/>
    </location>
</feature>
<keyword evidence="3" id="KW-1185">Reference proteome</keyword>
<name>A0A4U2YLN2_9ACTN</name>
<accession>A0A4U2YLN2</accession>
<dbReference type="RefSeq" id="WP_137065416.1">
    <property type="nucleotide sequence ID" value="NZ_CP040748.1"/>
</dbReference>
<dbReference type="AlphaFoldDB" id="A0A4U2YLN2"/>
<protein>
    <submittedName>
        <fullName evidence="2">Uncharacterized protein</fullName>
    </submittedName>
</protein>
<proteinExistence type="predicted"/>
<evidence type="ECO:0000313" key="3">
    <source>
        <dbReference type="Proteomes" id="UP000307808"/>
    </source>
</evidence>
<comment type="caution">
    <text evidence="2">The sequence shown here is derived from an EMBL/GenBank/DDBJ whole genome shotgun (WGS) entry which is preliminary data.</text>
</comment>
<dbReference type="OrthoDB" id="4883460at2"/>
<evidence type="ECO:0000256" key="1">
    <source>
        <dbReference type="SAM" id="MobiDB-lite"/>
    </source>
</evidence>
<sequence length="77" mass="8370">MSEERPPAAPVEHHEGEETATAAASERTGVPSVDRALAEVESVGTLPIAERVRVFERVHDELRRALDADPTRDVAGR</sequence>